<evidence type="ECO:0000256" key="10">
    <source>
        <dbReference type="ARBA" id="ARBA00023015"/>
    </source>
</evidence>
<dbReference type="SMART" id="SM01291">
    <property type="entry name" value="N-SET"/>
    <property type="match status" value="1"/>
</dbReference>
<feature type="compositionally biased region" description="Basic and acidic residues" evidence="18">
    <location>
        <begin position="806"/>
        <end position="816"/>
    </location>
</feature>
<feature type="region of interest" description="Disordered" evidence="18">
    <location>
        <begin position="662"/>
        <end position="682"/>
    </location>
</feature>
<dbReference type="KEGG" id="alim:106516707"/>
<dbReference type="InterPro" id="IPR003616">
    <property type="entry name" value="Post-SET_dom"/>
</dbReference>
<evidence type="ECO:0000256" key="14">
    <source>
        <dbReference type="ARBA" id="ARBA00047571"/>
    </source>
</evidence>
<evidence type="ECO:0000256" key="16">
    <source>
        <dbReference type="ARBA" id="ARBA00049129"/>
    </source>
</evidence>
<feature type="region of interest" description="Disordered" evidence="18">
    <location>
        <begin position="1185"/>
        <end position="1262"/>
    </location>
</feature>
<organism evidence="22 23">
    <name type="scientific">Austrofundulus limnaeus</name>
    <name type="common">Annual killifish</name>
    <dbReference type="NCBI Taxonomy" id="52670"/>
    <lineage>
        <taxon>Eukaryota</taxon>
        <taxon>Metazoa</taxon>
        <taxon>Chordata</taxon>
        <taxon>Craniata</taxon>
        <taxon>Vertebrata</taxon>
        <taxon>Euteleostomi</taxon>
        <taxon>Actinopterygii</taxon>
        <taxon>Neopterygii</taxon>
        <taxon>Teleostei</taxon>
        <taxon>Neoteleostei</taxon>
        <taxon>Acanthomorphata</taxon>
        <taxon>Ovalentaria</taxon>
        <taxon>Atherinomorphae</taxon>
        <taxon>Cyprinodontiformes</taxon>
        <taxon>Rivulidae</taxon>
        <taxon>Austrofundulus</taxon>
    </lineage>
</organism>
<feature type="compositionally biased region" description="Basic and acidic residues" evidence="18">
    <location>
        <begin position="1145"/>
        <end position="1160"/>
    </location>
</feature>
<dbReference type="InterPro" id="IPR044570">
    <property type="entry name" value="Set1-like"/>
</dbReference>
<feature type="region of interest" description="Disordered" evidence="18">
    <location>
        <begin position="431"/>
        <end position="454"/>
    </location>
</feature>
<feature type="domain" description="SET" evidence="20">
    <location>
        <begin position="1468"/>
        <end position="1585"/>
    </location>
</feature>
<feature type="compositionally biased region" description="Acidic residues" evidence="18">
    <location>
        <begin position="944"/>
        <end position="963"/>
    </location>
</feature>
<feature type="domain" description="RRM" evidence="19">
    <location>
        <begin position="81"/>
        <end position="169"/>
    </location>
</feature>
<dbReference type="PROSITE" id="PS50868">
    <property type="entry name" value="POST_SET"/>
    <property type="match status" value="1"/>
</dbReference>
<dbReference type="Pfam" id="PF11764">
    <property type="entry name" value="N-SET"/>
    <property type="match status" value="1"/>
</dbReference>
<dbReference type="InterPro" id="IPR000504">
    <property type="entry name" value="RRM_dom"/>
</dbReference>
<feature type="compositionally biased region" description="Low complexity" evidence="18">
    <location>
        <begin position="919"/>
        <end position="943"/>
    </location>
</feature>
<dbReference type="SMART" id="SM00360">
    <property type="entry name" value="RRM"/>
    <property type="match status" value="1"/>
</dbReference>
<name>A0A2I4B4J0_AUSLI</name>
<keyword evidence="22" id="KW-1185">Reference proteome</keyword>
<keyword evidence="12" id="KW-0804">Transcription</keyword>
<dbReference type="SUPFAM" id="SSF54928">
    <property type="entry name" value="RNA-binding domain, RBD"/>
    <property type="match status" value="1"/>
</dbReference>
<feature type="region of interest" description="Disordered" evidence="18">
    <location>
        <begin position="392"/>
        <end position="412"/>
    </location>
</feature>
<dbReference type="InterPro" id="IPR046341">
    <property type="entry name" value="SET_dom_sf"/>
</dbReference>
<dbReference type="PROSITE" id="PS50102">
    <property type="entry name" value="RRM"/>
    <property type="match status" value="1"/>
</dbReference>
<feature type="compositionally biased region" description="Polar residues" evidence="18">
    <location>
        <begin position="1211"/>
        <end position="1225"/>
    </location>
</feature>
<dbReference type="PANTHER" id="PTHR45814">
    <property type="entry name" value="HISTONE-LYSINE N-METHYLTRANSFERASE SETD1"/>
    <property type="match status" value="1"/>
</dbReference>
<dbReference type="InterPro" id="IPR024657">
    <property type="entry name" value="COMPASS_Set1_N-SET"/>
</dbReference>
<keyword evidence="13" id="KW-0539">Nucleus</keyword>
<keyword evidence="9 17" id="KW-0694">RNA-binding</keyword>
<dbReference type="STRING" id="52670.A0A2I4B4J0"/>
<evidence type="ECO:0000256" key="8">
    <source>
        <dbReference type="ARBA" id="ARBA00022853"/>
    </source>
</evidence>
<dbReference type="PROSITE" id="PS50280">
    <property type="entry name" value="SET"/>
    <property type="match status" value="1"/>
</dbReference>
<keyword evidence="6" id="KW-0808">Transferase</keyword>
<feature type="compositionally biased region" description="Low complexity" evidence="18">
    <location>
        <begin position="1230"/>
        <end position="1255"/>
    </location>
</feature>
<dbReference type="InterPro" id="IPR037841">
    <property type="entry name" value="SET_SETD1A/B"/>
</dbReference>
<dbReference type="Proteomes" id="UP000192220">
    <property type="component" value="Unplaced"/>
</dbReference>
<evidence type="ECO:0000256" key="18">
    <source>
        <dbReference type="SAM" id="MobiDB-lite"/>
    </source>
</evidence>
<dbReference type="InterPro" id="IPR012677">
    <property type="entry name" value="Nucleotide-bd_a/b_plait_sf"/>
</dbReference>
<comment type="subcellular location">
    <subcellularLocation>
        <location evidence="2">Chromosome</location>
    </subcellularLocation>
    <subcellularLocation>
        <location evidence="1">Nucleus</location>
    </subcellularLocation>
</comment>
<comment type="catalytic activity">
    <reaction evidence="15">
        <text>N(6)-methyl-L-lysyl(4)-[histone H3] + S-adenosyl-L-methionine = N(6),N(6)-dimethyl-L-lysyl(4)-[histone H3] + S-adenosyl-L-homocysteine + H(+)</text>
        <dbReference type="Rhea" id="RHEA:60268"/>
        <dbReference type="Rhea" id="RHEA-COMP:15540"/>
        <dbReference type="Rhea" id="RHEA-COMP:15543"/>
        <dbReference type="ChEBI" id="CHEBI:15378"/>
        <dbReference type="ChEBI" id="CHEBI:57856"/>
        <dbReference type="ChEBI" id="CHEBI:59789"/>
        <dbReference type="ChEBI" id="CHEBI:61929"/>
        <dbReference type="ChEBI" id="CHEBI:61976"/>
    </reaction>
</comment>
<evidence type="ECO:0000313" key="23">
    <source>
        <dbReference type="RefSeq" id="XP_013862650.1"/>
    </source>
</evidence>
<dbReference type="CDD" id="cd19169">
    <property type="entry name" value="SET_SETD1"/>
    <property type="match status" value="1"/>
</dbReference>
<dbReference type="GO" id="GO:0032259">
    <property type="term" value="P:methylation"/>
    <property type="evidence" value="ECO:0007669"/>
    <property type="project" value="UniProtKB-KW"/>
</dbReference>
<dbReference type="FunFam" id="2.170.270.10:FF:000010">
    <property type="entry name" value="Histone-lysine N-methyltransferase"/>
    <property type="match status" value="1"/>
</dbReference>
<dbReference type="Gene3D" id="3.30.70.330">
    <property type="match status" value="1"/>
</dbReference>
<dbReference type="FunFam" id="3.30.70.330:FF:000178">
    <property type="entry name" value="Histone-lysine N-methyltransferase"/>
    <property type="match status" value="1"/>
</dbReference>
<sequence length="1607" mass="179766">MESDEQNTEKEPQQWNSCKLLIDPALTKGLYKVCRFDGQFFNIPVEDLGLFPVDTVRDPRICRLWSKHNKADLLLPKFKVDEWYVGPVPPKEVTFSRLNDNVKETFLTNMCSKYGNVEDVEIFYNPKNKKHLGIAKVVFDTVRGAREAAQCLHRTSVMGNIIHVEVDPKGANRARYLQLLFSGLYTPWTLPVGCSERALQSLVDRLLGSAATQQLLSVCSPASIATPLSLDTAYSSLWQDTPCSFGLTPQSQGTPRTPCFSATPLSQDSCYSSLQATPVLQGEPSTYSVHKHLGQALCRRKPAGHPRGSHQVSNVSFILKRSEPRPSTPKQNSSRRLLLWNHNSQPSTDNDASCDPASPFHESGHTPNFASTTLTQSGDSLSILSIDFPADRCSASSPDDDHQPEKESLDSRIESLLISRRIPGDSYFRVDECFQDSPNSPRSPPNIPSPDESLSCLLSPSEPFTRVRRRSCGDAVHVGSSSLAEEEEDETNRAVLFLTANSLSPSPPEVDTCEDVVYVEQEESAERSLLLSCSKADENLDHLIMRQSEVRDTSSLPSVSPFTVPPLHMDPKPAPLLPAGSSRPPVPPFPIPPFPPSIPPVPPRLPNGSIPIPPPGWIPPPGIPIPPPPIPPPPSILPPPPFLVPPPPLSVPPPLPVFPVPMRPQAPLNKDNPPRHGSAPFPFPRPPWLAPPFPIFNPFVPPPDYQTPAKENPHKITAEKVLDVLMDELKSVLKKDITRKIIEGVAFKAFEDWWDSQEKKTKVQASPLKSLAPSVEERPKLMNPLSHVSGPGKRPPLPSFRVKRKRSEEIENENERPGQNVQQGDEMATSERAKRRHARPLELDSDDEGKGDNDTLQNHDFTSNQAELSVPVDDPQIMSDRDNHDDEDVNQRDEENTALEEMEDDAVVRQTEEQCLDNESLSESFASEGSEFSSDSSELFSSESSEDLSSDISTEYEDMEDNEDNRSVECIVISSDEESVPPSPSAPLTPGAQLELELTHWLDVCEREQTETDHPSCLRDTRDSVTELQPSETWNRQSFSDVELTVEPDLDVELREPDWTAEPPENNLRPLTPTGCFEDGDPEHQIKIKPTSPPLERPPTPGKGIVAELASADSDESSEVFSLFSACSEVLVASSDFLPASYPPFEERPKTPGREERSEQEIVNSEGCATCLPFISPPRVLPPSSSLYITPPKTPGRDVFFPQRDTRKTKTMSATKSLPRNNSLRVSPIAGSSPFSLSDSDSDSADGSGANMSSGVRTKPLQGLENMPDLLDEENSLLRQKLWRRLKRRSRARHRRRWLQECSSLSCKRHLHRWRSVCEEKKILHGVWKEGLDEEDARLLLLTYERLQEQDDGGGWLSDTHWIPHPLTKIPTQRSEELTSWLPVHRTESARTEGFYKISRKDKMKYLNNTKLAADFQSTSAQGKSLSVQQPTSLRAGSDFRSEQRRLLSSFSCDSDLVKFNQLKFRKKRIRFTRSFIHEWGLFAMEPIAADEMVIEYVGQIIRQVVADLREQKYEEEGIGSSYLFRVDQDTIIDATKWGNLARFINHSCNPNCYAKIITVESQKKIVIYSRQPISVNEEITYDYKFPIEETKIPCLCGADSCRGSLN</sequence>
<evidence type="ECO:0000256" key="1">
    <source>
        <dbReference type="ARBA" id="ARBA00004123"/>
    </source>
</evidence>
<evidence type="ECO:0000256" key="6">
    <source>
        <dbReference type="ARBA" id="ARBA00022679"/>
    </source>
</evidence>
<feature type="compositionally biased region" description="Acidic residues" evidence="18">
    <location>
        <begin position="896"/>
        <end position="905"/>
    </location>
</feature>
<evidence type="ECO:0000256" key="2">
    <source>
        <dbReference type="ARBA" id="ARBA00004286"/>
    </source>
</evidence>
<keyword evidence="11" id="KW-0010">Activator</keyword>
<dbReference type="OrthoDB" id="308383at2759"/>
<evidence type="ECO:0000313" key="22">
    <source>
        <dbReference type="Proteomes" id="UP000192220"/>
    </source>
</evidence>
<dbReference type="GO" id="GO:0003723">
    <property type="term" value="F:RNA binding"/>
    <property type="evidence" value="ECO:0007669"/>
    <property type="project" value="UniProtKB-UniRule"/>
</dbReference>
<evidence type="ECO:0000256" key="3">
    <source>
        <dbReference type="ARBA" id="ARBA00012182"/>
    </source>
</evidence>
<feature type="compositionally biased region" description="Basic and acidic residues" evidence="18">
    <location>
        <begin position="399"/>
        <end position="412"/>
    </location>
</feature>
<keyword evidence="5" id="KW-0489">Methyltransferase</keyword>
<dbReference type="InParanoid" id="A0A2I4B4J0"/>
<feature type="region of interest" description="Disordered" evidence="18">
    <location>
        <begin position="758"/>
        <end position="966"/>
    </location>
</feature>
<evidence type="ECO:0000256" key="5">
    <source>
        <dbReference type="ARBA" id="ARBA00022603"/>
    </source>
</evidence>
<reference evidence="23" key="1">
    <citation type="submission" date="2025-08" db="UniProtKB">
        <authorList>
            <consortium name="RefSeq"/>
        </authorList>
    </citation>
    <scope>IDENTIFICATION</scope>
    <source>
        <strain evidence="23">Quisiro</strain>
        <tissue evidence="23">Liver</tissue>
    </source>
</reference>
<comment type="catalytic activity">
    <reaction evidence="14">
        <text>L-lysyl(4)-[histone H3] + 3 S-adenosyl-L-methionine = N(6),N(6),N(6)-trimethyl-L-lysyl(4)-[histone H3] + 3 S-adenosyl-L-homocysteine + 3 H(+)</text>
        <dbReference type="Rhea" id="RHEA:60260"/>
        <dbReference type="Rhea" id="RHEA-COMP:15537"/>
        <dbReference type="Rhea" id="RHEA-COMP:15547"/>
        <dbReference type="ChEBI" id="CHEBI:15378"/>
        <dbReference type="ChEBI" id="CHEBI:29969"/>
        <dbReference type="ChEBI" id="CHEBI:57856"/>
        <dbReference type="ChEBI" id="CHEBI:59789"/>
        <dbReference type="ChEBI" id="CHEBI:61961"/>
        <dbReference type="EC" id="2.1.1.354"/>
    </reaction>
</comment>
<evidence type="ECO:0000259" key="20">
    <source>
        <dbReference type="PROSITE" id="PS50280"/>
    </source>
</evidence>
<evidence type="ECO:0000256" key="7">
    <source>
        <dbReference type="ARBA" id="ARBA00022691"/>
    </source>
</evidence>
<dbReference type="SMART" id="SM00508">
    <property type="entry name" value="PostSET"/>
    <property type="match status" value="1"/>
</dbReference>
<dbReference type="InterPro" id="IPR001214">
    <property type="entry name" value="SET_dom"/>
</dbReference>
<keyword evidence="10" id="KW-0805">Transcription regulation</keyword>
<protein>
    <recommendedName>
        <fullName evidence="3">[histone H3]-lysine(4) N-trimethyltransferase</fullName>
        <ecNumber evidence="3">2.1.1.354</ecNumber>
    </recommendedName>
</protein>
<dbReference type="GO" id="GO:0005694">
    <property type="term" value="C:chromosome"/>
    <property type="evidence" value="ECO:0007669"/>
    <property type="project" value="UniProtKB-SubCell"/>
</dbReference>
<evidence type="ECO:0000256" key="9">
    <source>
        <dbReference type="ARBA" id="ARBA00022884"/>
    </source>
</evidence>
<dbReference type="SUPFAM" id="SSF82199">
    <property type="entry name" value="SET domain"/>
    <property type="match status" value="1"/>
</dbReference>
<feature type="region of interest" description="Disordered" evidence="18">
    <location>
        <begin position="300"/>
        <end position="374"/>
    </location>
</feature>
<dbReference type="GeneID" id="106516707"/>
<proteinExistence type="predicted"/>
<feature type="compositionally biased region" description="Pro residues" evidence="18">
    <location>
        <begin position="1091"/>
        <end position="1100"/>
    </location>
</feature>
<accession>A0A2I4B4J0</accession>
<feature type="compositionally biased region" description="Basic and acidic residues" evidence="18">
    <location>
        <begin position="879"/>
        <end position="895"/>
    </location>
</feature>
<evidence type="ECO:0000256" key="12">
    <source>
        <dbReference type="ARBA" id="ARBA00023163"/>
    </source>
</evidence>
<evidence type="ECO:0000256" key="11">
    <source>
        <dbReference type="ARBA" id="ARBA00023159"/>
    </source>
</evidence>
<dbReference type="InterPro" id="IPR035979">
    <property type="entry name" value="RBD_domain_sf"/>
</dbReference>
<feature type="region of interest" description="Disordered" evidence="18">
    <location>
        <begin position="1057"/>
        <end position="1100"/>
    </location>
</feature>
<dbReference type="Gene3D" id="2.170.270.10">
    <property type="entry name" value="SET domain"/>
    <property type="match status" value="1"/>
</dbReference>
<evidence type="ECO:0000256" key="15">
    <source>
        <dbReference type="ARBA" id="ARBA00047583"/>
    </source>
</evidence>
<dbReference type="SMART" id="SM00317">
    <property type="entry name" value="SET"/>
    <property type="match status" value="1"/>
</dbReference>
<feature type="compositionally biased region" description="Polar residues" evidence="18">
    <location>
        <begin position="365"/>
        <end position="374"/>
    </location>
</feature>
<evidence type="ECO:0000259" key="19">
    <source>
        <dbReference type="PROSITE" id="PS50102"/>
    </source>
</evidence>
<keyword evidence="7" id="KW-0949">S-adenosyl-L-methionine</keyword>
<evidence type="ECO:0000256" key="13">
    <source>
        <dbReference type="ARBA" id="ARBA00023242"/>
    </source>
</evidence>
<evidence type="ECO:0000256" key="17">
    <source>
        <dbReference type="PROSITE-ProRule" id="PRU00176"/>
    </source>
</evidence>
<feature type="compositionally biased region" description="Polar residues" evidence="18">
    <location>
        <begin position="854"/>
        <end position="867"/>
    </location>
</feature>
<feature type="region of interest" description="Disordered" evidence="18">
    <location>
        <begin position="1141"/>
        <end position="1163"/>
    </location>
</feature>
<keyword evidence="4" id="KW-0158">Chromosome</keyword>
<keyword evidence="8" id="KW-0156">Chromatin regulator</keyword>
<dbReference type="GO" id="GO:0140999">
    <property type="term" value="F:histone H3K4 trimethyltransferase activity"/>
    <property type="evidence" value="ECO:0007669"/>
    <property type="project" value="UniProtKB-EC"/>
</dbReference>
<gene>
    <name evidence="23" type="primary">LOC106516707</name>
</gene>
<comment type="catalytic activity">
    <reaction evidence="16">
        <text>N(6),N(6)-dimethyl-L-lysyl(4)-[histone H3] + S-adenosyl-L-methionine = N(6),N(6),N(6)-trimethyl-L-lysyl(4)-[histone H3] + S-adenosyl-L-homocysteine + H(+)</text>
        <dbReference type="Rhea" id="RHEA:60272"/>
        <dbReference type="Rhea" id="RHEA-COMP:15537"/>
        <dbReference type="Rhea" id="RHEA-COMP:15540"/>
        <dbReference type="ChEBI" id="CHEBI:15378"/>
        <dbReference type="ChEBI" id="CHEBI:57856"/>
        <dbReference type="ChEBI" id="CHEBI:59789"/>
        <dbReference type="ChEBI" id="CHEBI:61961"/>
        <dbReference type="ChEBI" id="CHEBI:61976"/>
    </reaction>
</comment>
<dbReference type="GO" id="GO:0048188">
    <property type="term" value="C:Set1C/COMPASS complex"/>
    <property type="evidence" value="ECO:0007669"/>
    <property type="project" value="InterPro"/>
</dbReference>
<evidence type="ECO:0000256" key="4">
    <source>
        <dbReference type="ARBA" id="ARBA00022454"/>
    </source>
</evidence>
<feature type="domain" description="Post-SET" evidence="21">
    <location>
        <begin position="1591"/>
        <end position="1607"/>
    </location>
</feature>
<feature type="compositionally biased region" description="Polar residues" evidence="18">
    <location>
        <begin position="328"/>
        <end position="351"/>
    </location>
</feature>
<dbReference type="Pfam" id="PF00076">
    <property type="entry name" value="RRM_1"/>
    <property type="match status" value="1"/>
</dbReference>
<evidence type="ECO:0000259" key="21">
    <source>
        <dbReference type="PROSITE" id="PS50868"/>
    </source>
</evidence>
<dbReference type="PANTHER" id="PTHR45814:SF2">
    <property type="entry name" value="HISTONE-LYSINE N-METHYLTRANSFERASE SETD1"/>
    <property type="match status" value="1"/>
</dbReference>
<dbReference type="Pfam" id="PF00856">
    <property type="entry name" value="SET"/>
    <property type="match status" value="1"/>
</dbReference>
<dbReference type="EC" id="2.1.1.354" evidence="3"/>
<dbReference type="RefSeq" id="XP_013862650.1">
    <property type="nucleotide sequence ID" value="XM_014007196.1"/>
</dbReference>